<sequence>MSLIRCAACLKSRAVCLRLRRSNYASFLWWPLVKDSALYFSSNHCFEGKRQKEFGLVILGASCTPQVFHFEPCLPRHRSYTSWWIIILMSNHFLLSINRCRMLILRCSSKKRVQEIISDNRYN</sequence>
<dbReference type="AlphaFoldDB" id="A0A8T2T3N2"/>
<name>A0A8T2T3N2_CERRI</name>
<evidence type="ECO:0000313" key="2">
    <source>
        <dbReference type="Proteomes" id="UP000825935"/>
    </source>
</evidence>
<dbReference type="Proteomes" id="UP000825935">
    <property type="component" value="Chromosome 16"/>
</dbReference>
<accession>A0A8T2T3N2</accession>
<comment type="caution">
    <text evidence="1">The sequence shown here is derived from an EMBL/GenBank/DDBJ whole genome shotgun (WGS) entry which is preliminary data.</text>
</comment>
<gene>
    <name evidence="1" type="ORF">KP509_16G058400</name>
</gene>
<evidence type="ECO:0000313" key="1">
    <source>
        <dbReference type="EMBL" id="KAH7388114.1"/>
    </source>
</evidence>
<organism evidence="1 2">
    <name type="scientific">Ceratopteris richardii</name>
    <name type="common">Triangle waterfern</name>
    <dbReference type="NCBI Taxonomy" id="49495"/>
    <lineage>
        <taxon>Eukaryota</taxon>
        <taxon>Viridiplantae</taxon>
        <taxon>Streptophyta</taxon>
        <taxon>Embryophyta</taxon>
        <taxon>Tracheophyta</taxon>
        <taxon>Polypodiopsida</taxon>
        <taxon>Polypodiidae</taxon>
        <taxon>Polypodiales</taxon>
        <taxon>Pteridineae</taxon>
        <taxon>Pteridaceae</taxon>
        <taxon>Parkerioideae</taxon>
        <taxon>Ceratopteris</taxon>
    </lineage>
</organism>
<reference evidence="1" key="1">
    <citation type="submission" date="2021-08" db="EMBL/GenBank/DDBJ databases">
        <title>WGS assembly of Ceratopteris richardii.</title>
        <authorList>
            <person name="Marchant D.B."/>
            <person name="Chen G."/>
            <person name="Jenkins J."/>
            <person name="Shu S."/>
            <person name="Leebens-Mack J."/>
            <person name="Grimwood J."/>
            <person name="Schmutz J."/>
            <person name="Soltis P."/>
            <person name="Soltis D."/>
            <person name="Chen Z.-H."/>
        </authorList>
    </citation>
    <scope>NUCLEOTIDE SEQUENCE</scope>
    <source>
        <strain evidence="1">Whitten #5841</strain>
        <tissue evidence="1">Leaf</tissue>
    </source>
</reference>
<dbReference type="EMBL" id="CM035421">
    <property type="protein sequence ID" value="KAH7388114.1"/>
    <property type="molecule type" value="Genomic_DNA"/>
</dbReference>
<proteinExistence type="predicted"/>
<keyword evidence="2" id="KW-1185">Reference proteome</keyword>
<protein>
    <submittedName>
        <fullName evidence="1">Uncharacterized protein</fullName>
    </submittedName>
</protein>